<organism evidence="1 2">
    <name type="scientific">Clostridioides difficile</name>
    <name type="common">Peptoclostridium difficile</name>
    <dbReference type="NCBI Taxonomy" id="1496"/>
    <lineage>
        <taxon>Bacteria</taxon>
        <taxon>Bacillati</taxon>
        <taxon>Bacillota</taxon>
        <taxon>Clostridia</taxon>
        <taxon>Peptostreptococcales</taxon>
        <taxon>Peptostreptococcaceae</taxon>
        <taxon>Clostridioides</taxon>
    </lineage>
</organism>
<proteinExistence type="predicted"/>
<name>A0AB74QIV6_CLODI</name>
<evidence type="ECO:0000313" key="1">
    <source>
        <dbReference type="EMBL" id="VFD36134.1"/>
    </source>
</evidence>
<dbReference type="Proteomes" id="UP000411588">
    <property type="component" value="Unassembled WGS sequence"/>
</dbReference>
<dbReference type="EMBL" id="CAADAN010000021">
    <property type="protein sequence ID" value="VFD36134.1"/>
    <property type="molecule type" value="Genomic_DNA"/>
</dbReference>
<evidence type="ECO:0008006" key="3">
    <source>
        <dbReference type="Google" id="ProtNLM"/>
    </source>
</evidence>
<protein>
    <recommendedName>
        <fullName evidence="3">HNH endonuclease</fullName>
    </recommendedName>
</protein>
<sequence>MNKRIVCQDTNEIVYNYKEYQKTKHWESLKNEFYFSNECKCVLCDSVKKVSLHHKTYRRIGAEELDDLIPLCNSCHYKVHRNNKQYLFNKATEKQIRCINDLLEVYVDIVEELFMNEYIYLYVAMGIEFYNENLMLFEANHIINDLKFVSAMLYEFYATKLEIKLPGYFNGFDYEEIKDSLYKKMQRLSKYIYVPKKQEIELLFKKRKKEHYE</sequence>
<accession>A0AB74QIV6</accession>
<dbReference type="InterPro" id="IPR003615">
    <property type="entry name" value="HNH_nuc"/>
</dbReference>
<dbReference type="AlphaFoldDB" id="A0AB74QIV6"/>
<gene>
    <name evidence="1" type="ORF">SAMEA1402399_03859</name>
</gene>
<reference evidence="1 2" key="1">
    <citation type="submission" date="2019-02" db="EMBL/GenBank/DDBJ databases">
        <authorList>
            <consortium name="Pathogen Informatics"/>
        </authorList>
    </citation>
    <scope>NUCLEOTIDE SEQUENCE [LARGE SCALE GENOMIC DNA]</scope>
    <source>
        <strain evidence="2">clo34</strain>
    </source>
</reference>
<comment type="caution">
    <text evidence="1">The sequence shown here is derived from an EMBL/GenBank/DDBJ whole genome shotgun (WGS) entry which is preliminary data.</text>
</comment>
<evidence type="ECO:0000313" key="2">
    <source>
        <dbReference type="Proteomes" id="UP000411588"/>
    </source>
</evidence>
<dbReference type="CDD" id="cd00085">
    <property type="entry name" value="HNHc"/>
    <property type="match status" value="1"/>
</dbReference>
<dbReference type="RefSeq" id="WP_009894538.1">
    <property type="nucleotide sequence ID" value="NZ_BIVD01000016.1"/>
</dbReference>